<evidence type="ECO:0000313" key="2">
    <source>
        <dbReference type="WBParaSite" id="Pan_g6649.t1"/>
    </source>
</evidence>
<dbReference type="AlphaFoldDB" id="A0A7E4W529"/>
<sequence>MPYPITKLAYGLRCRLAKLADPAERYRLQIAAGNAAICPPNLQMHRSRNLYMVDFDVWNFDENDLVLYTGIYDWECDSQLSKTEVLSHTIWMPYRIDILNYNRWKSYRQHFSAHVCIDNVVMLIVSFEDIPFKRFGNLNFDDMFSTFPRLESLLIWLSIPDSWMVDILKYQKQPLRHVGLRIHCVDDLYTWKFQNFITFFMVSHFNFNLN</sequence>
<accession>A0A7E4W529</accession>
<name>A0A7E4W529_PANRE</name>
<organism evidence="1 2">
    <name type="scientific">Panagrellus redivivus</name>
    <name type="common">Microworm</name>
    <dbReference type="NCBI Taxonomy" id="6233"/>
    <lineage>
        <taxon>Eukaryota</taxon>
        <taxon>Metazoa</taxon>
        <taxon>Ecdysozoa</taxon>
        <taxon>Nematoda</taxon>
        <taxon>Chromadorea</taxon>
        <taxon>Rhabditida</taxon>
        <taxon>Tylenchina</taxon>
        <taxon>Panagrolaimomorpha</taxon>
        <taxon>Panagrolaimoidea</taxon>
        <taxon>Panagrolaimidae</taxon>
        <taxon>Panagrellus</taxon>
    </lineage>
</organism>
<protein>
    <submittedName>
        <fullName evidence="2">Neur_chan_LBD domain-containing protein</fullName>
    </submittedName>
</protein>
<evidence type="ECO:0000313" key="1">
    <source>
        <dbReference type="Proteomes" id="UP000492821"/>
    </source>
</evidence>
<reference evidence="2" key="2">
    <citation type="submission" date="2020-10" db="UniProtKB">
        <authorList>
            <consortium name="WormBaseParasite"/>
        </authorList>
    </citation>
    <scope>IDENTIFICATION</scope>
</reference>
<keyword evidence="1" id="KW-1185">Reference proteome</keyword>
<proteinExistence type="predicted"/>
<dbReference type="Proteomes" id="UP000492821">
    <property type="component" value="Unassembled WGS sequence"/>
</dbReference>
<reference evidence="1" key="1">
    <citation type="journal article" date="2013" name="Genetics">
        <title>The draft genome and transcriptome of Panagrellus redivivus are shaped by the harsh demands of a free-living lifestyle.</title>
        <authorList>
            <person name="Srinivasan J."/>
            <person name="Dillman A.R."/>
            <person name="Macchietto M.G."/>
            <person name="Heikkinen L."/>
            <person name="Lakso M."/>
            <person name="Fracchia K.M."/>
            <person name="Antoshechkin I."/>
            <person name="Mortazavi A."/>
            <person name="Wong G."/>
            <person name="Sternberg P.W."/>
        </authorList>
    </citation>
    <scope>NUCLEOTIDE SEQUENCE [LARGE SCALE GENOMIC DNA]</scope>
    <source>
        <strain evidence="1">MT8872</strain>
    </source>
</reference>
<dbReference type="WBParaSite" id="Pan_g6649.t1">
    <property type="protein sequence ID" value="Pan_g6649.t1"/>
    <property type="gene ID" value="Pan_g6649"/>
</dbReference>